<dbReference type="AlphaFoldDB" id="A0A9Q9HJE4"/>
<dbReference type="Proteomes" id="UP001058713">
    <property type="component" value="Plasmid unnamed4"/>
</dbReference>
<reference evidence="1" key="1">
    <citation type="submission" date="2021-08" db="EMBL/GenBank/DDBJ databases">
        <authorList>
            <person name="Nwanade C."/>
            <person name="Wang M."/>
            <person name="Masoudi A."/>
            <person name="Yu Z."/>
            <person name="Liu J."/>
        </authorList>
    </citation>
    <scope>NUCLEOTIDE SEQUENCE</scope>
    <source>
        <strain evidence="1">S122</strain>
        <plasmid evidence="1">unnamed4</plasmid>
    </source>
</reference>
<name>A0A9Q9HJE4_LEICA</name>
<dbReference type="RefSeq" id="WP_259972952.1">
    <property type="nucleotide sequence ID" value="NZ_CP081074.1"/>
</dbReference>
<gene>
    <name evidence="1" type="ORF">K3721_20650</name>
</gene>
<dbReference type="SUPFAM" id="SSF48613">
    <property type="entry name" value="Heme oxygenase-like"/>
    <property type="match status" value="1"/>
</dbReference>
<sequence>MTRPKDAARRSARVWLREATHRLHLDLHKHPLYRRLPEPDLTCQELRATAAVTYSAAAVVESSRASRQIWPEISLSDHLQDLARDLGDQACLAPPPGQAYLTTEAGLLGALYVIHGSAFGAASLAKSVRRAVPSAPRSFLMPRNTEAWQYLCRLLDAVPAAELPLLAQGAKEVFRNYKLLADFQLEICRAAIPSGATKIPPASRQAWQPASR</sequence>
<evidence type="ECO:0000313" key="1">
    <source>
        <dbReference type="EMBL" id="UWQ56204.1"/>
    </source>
</evidence>
<dbReference type="Gene3D" id="1.20.910.10">
    <property type="entry name" value="Heme oxygenase-like"/>
    <property type="match status" value="1"/>
</dbReference>
<evidence type="ECO:0000313" key="2">
    <source>
        <dbReference type="Proteomes" id="UP001058713"/>
    </source>
</evidence>
<evidence type="ECO:0008006" key="3">
    <source>
        <dbReference type="Google" id="ProtNLM"/>
    </source>
</evidence>
<dbReference type="KEGG" id="lcae:K3721_20650"/>
<protein>
    <recommendedName>
        <fullName evidence="3">Heme oxygenase</fullName>
    </recommendedName>
</protein>
<keyword evidence="1" id="KW-0614">Plasmid</keyword>
<accession>A0A9Q9HJE4</accession>
<dbReference type="EMBL" id="CP081074">
    <property type="protein sequence ID" value="UWQ56204.1"/>
    <property type="molecule type" value="Genomic_DNA"/>
</dbReference>
<organism evidence="1 2">
    <name type="scientific">Leisingera caerulea</name>
    <name type="common">Phaeobacter caeruleus</name>
    <dbReference type="NCBI Taxonomy" id="506591"/>
    <lineage>
        <taxon>Bacteria</taxon>
        <taxon>Pseudomonadati</taxon>
        <taxon>Pseudomonadota</taxon>
        <taxon>Alphaproteobacteria</taxon>
        <taxon>Rhodobacterales</taxon>
        <taxon>Roseobacteraceae</taxon>
        <taxon>Leisingera</taxon>
    </lineage>
</organism>
<geneLocation type="plasmid" evidence="1 2">
    <name>unnamed4</name>
</geneLocation>
<proteinExistence type="predicted"/>
<dbReference type="InterPro" id="IPR016084">
    <property type="entry name" value="Haem_Oase-like_multi-hlx"/>
</dbReference>